<feature type="signal peptide" evidence="10">
    <location>
        <begin position="1"/>
        <end position="15"/>
    </location>
</feature>
<dbReference type="Pfam" id="PF00200">
    <property type="entry name" value="Disintegrin"/>
    <property type="match status" value="1"/>
</dbReference>
<accession>A0A8I6RGI8</accession>
<evidence type="ECO:0000256" key="3">
    <source>
        <dbReference type="ARBA" id="ARBA00022989"/>
    </source>
</evidence>
<dbReference type="PANTHER" id="PTHR11905">
    <property type="entry name" value="ADAM A DISINTEGRIN AND METALLOPROTEASE DOMAIN"/>
    <property type="match status" value="1"/>
</dbReference>
<dbReference type="InterPro" id="IPR013111">
    <property type="entry name" value="EGF_extracell"/>
</dbReference>
<dbReference type="PANTHER" id="PTHR11905:SF237">
    <property type="entry name" value="MIND-MELD, ISOFORM J"/>
    <property type="match status" value="1"/>
</dbReference>
<feature type="domain" description="Peptidase M12B" evidence="13">
    <location>
        <begin position="289"/>
        <end position="493"/>
    </location>
</feature>
<feature type="region of interest" description="Disordered" evidence="9">
    <location>
        <begin position="1182"/>
        <end position="1306"/>
    </location>
</feature>
<dbReference type="SMART" id="SM00050">
    <property type="entry name" value="DISIN"/>
    <property type="match status" value="1"/>
</dbReference>
<keyword evidence="10" id="KW-0732">Signal</keyword>
<dbReference type="PROSITE" id="PS00022">
    <property type="entry name" value="EGF_1"/>
    <property type="match status" value="1"/>
</dbReference>
<evidence type="ECO:0000256" key="5">
    <source>
        <dbReference type="ARBA" id="ARBA00023157"/>
    </source>
</evidence>
<keyword evidence="8" id="KW-0479">Metal-binding</keyword>
<feature type="binding site" evidence="8">
    <location>
        <position position="427"/>
    </location>
    <ligand>
        <name>Zn(2+)</name>
        <dbReference type="ChEBI" id="CHEBI:29105"/>
        <note>catalytic</note>
    </ligand>
</feature>
<keyword evidence="2" id="KW-0812">Transmembrane</keyword>
<dbReference type="GeneID" id="106662262"/>
<protein>
    <recommendedName>
        <fullName evidence="16">Mind-meld</fullName>
    </recommendedName>
</protein>
<dbReference type="InterPro" id="IPR036436">
    <property type="entry name" value="Disintegrin_dom_sf"/>
</dbReference>
<evidence type="ECO:0000259" key="11">
    <source>
        <dbReference type="PROSITE" id="PS50026"/>
    </source>
</evidence>
<feature type="domain" description="Disintegrin" evidence="12">
    <location>
        <begin position="499"/>
        <end position="587"/>
    </location>
</feature>
<evidence type="ECO:0000256" key="6">
    <source>
        <dbReference type="PROSITE-ProRule" id="PRU00068"/>
    </source>
</evidence>
<keyword evidence="4" id="KW-0472">Membrane</keyword>
<dbReference type="InterPro" id="IPR024079">
    <property type="entry name" value="MetalloPept_cat_dom_sf"/>
</dbReference>
<dbReference type="InterPro" id="IPR000742">
    <property type="entry name" value="EGF"/>
</dbReference>
<evidence type="ECO:0000256" key="7">
    <source>
        <dbReference type="PROSITE-ProRule" id="PRU00076"/>
    </source>
</evidence>
<dbReference type="PROSITE" id="PS01186">
    <property type="entry name" value="EGF_2"/>
    <property type="match status" value="1"/>
</dbReference>
<dbReference type="InterPro" id="IPR002870">
    <property type="entry name" value="Peptidase_M12B_N"/>
</dbReference>
<evidence type="ECO:0000259" key="13">
    <source>
        <dbReference type="PROSITE" id="PS50215"/>
    </source>
</evidence>
<dbReference type="CTD" id="23531"/>
<dbReference type="PROSITE" id="PS50215">
    <property type="entry name" value="ADAM_MEPRO"/>
    <property type="match status" value="1"/>
</dbReference>
<dbReference type="SMART" id="SM00608">
    <property type="entry name" value="ACR"/>
    <property type="match status" value="1"/>
</dbReference>
<feature type="disulfide bond" evidence="6">
    <location>
        <begin position="559"/>
        <end position="579"/>
    </location>
</feature>
<comment type="subcellular location">
    <subcellularLocation>
        <location evidence="1">Membrane</location>
        <topology evidence="1">Single-pass type I membrane protein</topology>
    </subcellularLocation>
</comment>
<reference evidence="14" key="1">
    <citation type="submission" date="2022-01" db="UniProtKB">
        <authorList>
            <consortium name="EnsemblMetazoa"/>
        </authorList>
    </citation>
    <scope>IDENTIFICATION</scope>
</reference>
<dbReference type="InterPro" id="IPR001590">
    <property type="entry name" value="Peptidase_M12B"/>
</dbReference>
<dbReference type="OMA" id="VNNRMTP"/>
<dbReference type="RefSeq" id="XP_014241698.2">
    <property type="nucleotide sequence ID" value="XM_014386212.2"/>
</dbReference>
<dbReference type="PRINTS" id="PR00289">
    <property type="entry name" value="DISINTEGRIN"/>
</dbReference>
<dbReference type="GO" id="GO:0004222">
    <property type="term" value="F:metalloendopeptidase activity"/>
    <property type="evidence" value="ECO:0007669"/>
    <property type="project" value="InterPro"/>
</dbReference>
<evidence type="ECO:0000313" key="14">
    <source>
        <dbReference type="EnsemblMetazoa" id="XP_014241698.2"/>
    </source>
</evidence>
<dbReference type="KEGG" id="clec:106662262"/>
<evidence type="ECO:0000256" key="8">
    <source>
        <dbReference type="PROSITE-ProRule" id="PRU00276"/>
    </source>
</evidence>
<dbReference type="Pfam" id="PF07974">
    <property type="entry name" value="EGF_2"/>
    <property type="match status" value="1"/>
</dbReference>
<feature type="binding site" evidence="8">
    <location>
        <position position="437"/>
    </location>
    <ligand>
        <name>Zn(2+)</name>
        <dbReference type="ChEBI" id="CHEBI:29105"/>
        <note>catalytic</note>
    </ligand>
</feature>
<dbReference type="Proteomes" id="UP000494040">
    <property type="component" value="Unassembled WGS sequence"/>
</dbReference>
<name>A0A8I6RGI8_CIMLE</name>
<dbReference type="Pfam" id="PF08516">
    <property type="entry name" value="ADAM_CR"/>
    <property type="match status" value="1"/>
</dbReference>
<keyword evidence="15" id="KW-1185">Reference proteome</keyword>
<dbReference type="InterPro" id="IPR018358">
    <property type="entry name" value="Disintegrin_CS"/>
</dbReference>
<keyword evidence="5 7" id="KW-1015">Disulfide bond</keyword>
<feature type="binding site" evidence="8">
    <location>
        <position position="431"/>
    </location>
    <ligand>
        <name>Zn(2+)</name>
        <dbReference type="ChEBI" id="CHEBI:29105"/>
        <note>catalytic</note>
    </ligand>
</feature>
<dbReference type="PROSITE" id="PS50214">
    <property type="entry name" value="DISINTEGRIN_2"/>
    <property type="match status" value="1"/>
</dbReference>
<dbReference type="Gene3D" id="2.10.25.10">
    <property type="entry name" value="Laminin"/>
    <property type="match status" value="1"/>
</dbReference>
<dbReference type="PROSITE" id="PS50026">
    <property type="entry name" value="EGF_3"/>
    <property type="match status" value="1"/>
</dbReference>
<evidence type="ECO:0000256" key="2">
    <source>
        <dbReference type="ARBA" id="ARBA00022692"/>
    </source>
</evidence>
<feature type="region of interest" description="Disordered" evidence="9">
    <location>
        <begin position="112"/>
        <end position="133"/>
    </location>
</feature>
<dbReference type="FunFam" id="3.40.390.10:FF:000002">
    <property type="entry name" value="Disintegrin and metalloproteinase domain-containing protein 22"/>
    <property type="match status" value="1"/>
</dbReference>
<feature type="region of interest" description="Disordered" evidence="9">
    <location>
        <begin position="945"/>
        <end position="973"/>
    </location>
</feature>
<evidence type="ECO:0000256" key="9">
    <source>
        <dbReference type="SAM" id="MobiDB-lite"/>
    </source>
</evidence>
<evidence type="ECO:0008006" key="16">
    <source>
        <dbReference type="Google" id="ProtNLM"/>
    </source>
</evidence>
<dbReference type="SUPFAM" id="SSF57552">
    <property type="entry name" value="Blood coagulation inhibitor (disintegrin)"/>
    <property type="match status" value="1"/>
</dbReference>
<dbReference type="GO" id="GO:0046872">
    <property type="term" value="F:metal ion binding"/>
    <property type="evidence" value="ECO:0007669"/>
    <property type="project" value="UniProtKB-KW"/>
</dbReference>
<dbReference type="InterPro" id="IPR001762">
    <property type="entry name" value="Disintegrin_dom"/>
</dbReference>
<feature type="compositionally biased region" description="Acidic residues" evidence="9">
    <location>
        <begin position="1132"/>
        <end position="1141"/>
    </location>
</feature>
<dbReference type="InterPro" id="IPR034027">
    <property type="entry name" value="Reprolysin_adamalysin"/>
</dbReference>
<dbReference type="Gene3D" id="4.10.70.10">
    <property type="entry name" value="Disintegrin domain"/>
    <property type="match status" value="1"/>
</dbReference>
<dbReference type="FunFam" id="4.10.70.10:FF:000001">
    <property type="entry name" value="Disintegrin and metalloproteinase domain-containing protein 22"/>
    <property type="match status" value="1"/>
</dbReference>
<dbReference type="Pfam" id="PF01562">
    <property type="entry name" value="Pep_M12B_propep"/>
    <property type="match status" value="1"/>
</dbReference>
<evidence type="ECO:0000256" key="1">
    <source>
        <dbReference type="ARBA" id="ARBA00004479"/>
    </source>
</evidence>
<dbReference type="GO" id="GO:0005886">
    <property type="term" value="C:plasma membrane"/>
    <property type="evidence" value="ECO:0007669"/>
    <property type="project" value="UniProtKB-ARBA"/>
</dbReference>
<evidence type="ECO:0000259" key="12">
    <source>
        <dbReference type="PROSITE" id="PS50214"/>
    </source>
</evidence>
<dbReference type="SUPFAM" id="SSF55486">
    <property type="entry name" value="Metalloproteases ('zincins'), catalytic domain"/>
    <property type="match status" value="1"/>
</dbReference>
<feature type="disulfide bond" evidence="7">
    <location>
        <begin position="762"/>
        <end position="771"/>
    </location>
</feature>
<dbReference type="PROSITE" id="PS00427">
    <property type="entry name" value="DISINTEGRIN_1"/>
    <property type="match status" value="1"/>
</dbReference>
<dbReference type="OrthoDB" id="5951731at2759"/>
<keyword evidence="7" id="KW-0245">EGF-like domain</keyword>
<dbReference type="Pfam" id="PF01421">
    <property type="entry name" value="Reprolysin"/>
    <property type="match status" value="1"/>
</dbReference>
<dbReference type="EnsemblMetazoa" id="XM_014386212.2">
    <property type="protein sequence ID" value="XP_014241698.2"/>
    <property type="gene ID" value="LOC106662262"/>
</dbReference>
<evidence type="ECO:0000256" key="4">
    <source>
        <dbReference type="ARBA" id="ARBA00023136"/>
    </source>
</evidence>
<keyword evidence="3" id="KW-1133">Transmembrane helix</keyword>
<comment type="caution">
    <text evidence="7">Lacks conserved residue(s) required for the propagation of feature annotation.</text>
</comment>
<sequence>MRLWILVCTLHLSWLDPISRRIAASPTKREADYTLDDSFWNEENPVGKQTTRTFSSEHTASPGEVERLLREYRQNQELVRNIGAHYYQIIYPVQLRHHEKMGISTREVGTSKFPPRYAEGGNYKPERPSNTLRRTGKHFHRTSLLIKAFNHKFRLDLELNTQLLAPNLMQKHFLPSGAEQVSKQEIEHCYYHGTVKDYPGATAAFHTCNGVSGVIHVGNETFVIHPFYGGDLSKHPHVIFEARTKANKGCANSGNSGRNMDWYRTRSPHSGLTDHPSSRIRRDVSEATKYIETALVIDKAMFEKRNGSTRSEVVHDAIQVANIADLYFRTLNTRVSVVYIETWQGANQSPIDKTQDISRALLNFNDYTSRNLYHVDKDTAQLLTGEVFQGGEAGMSVPETVCTAKSVGISVDVNAYELHLLAGTMAHMIGHNIGMGHDGGREECVCRDWHGCIMAQTIVGLDNVQPYKFSECSRSDYNSALRTGHGICLLNKPNELEVRRSCGNGLVEEGEDCDCGTIQECQELDPCCDPYTCKLKKDSECATGPCCTDCKLKPMGTVCRESNNECDLPEHCNGEQGQCPPDVHKKNGNPCAAETGYCFNGICPTLDLQCGQIWGSGGRAGDIECFKQFNSKGSFSGHCGTDSEKQFIKCDNENARCGSLQCQSGSSYPLLAGVDQLYSRTIISMKGVEYECKTTSGPTDQPDIPDLGLVRDGTPCGENLICINQTCTSIFPHIDQGRCPSNHNNLECSGHGVCTNVNRCYCFLGWSGTDCSLQVEIMISPSIEPTESASDIAKSKSAKNNLESQMNKKETPYENSHSTNTVMLVGTLMSVVGGVFIVFALSALCYRSVVVHKNFSLCLRRSTMPKIDGSYSKKPYFKDTPIFNAQSDTPSEDVSIEANKMLSFGSMPSYSGRDSQRVHYRPINHMGAGAPTNRFQEHKMQQMKRLGVGSGSEDDPGHSGEEETVSFIDLPPNNLPKLPEKGILKKPCPYGGDDACLKGKWLDDSQNDAQEMLSQSDNNLNADMLSAGPISEVERTLKSLNGYHEDILEALRTAATRHHTGGSTTASSDDLLRRSLAAAAALESGYNRVNSQDKLCDTSHGSQTHVVMVENSSPTPSGHHHHRRTNHRTDNQADDEDDEDVPPCGPIRIRNLEDLIRQLEHKTTRHMSPSGSEDIRMSETEADRHYNRLDSQGGRVRGDFMYGRYRHGPGSSSGSQRGYLPEEEGIYESADQDRGPPPDTPDSESDDFIQAQRRLVRSGSDEEEAGSEAGRCFSPPESPQRHEETPSPNNDQSALLPGPKYPEYKH</sequence>
<evidence type="ECO:0000256" key="10">
    <source>
        <dbReference type="SAM" id="SignalP"/>
    </source>
</evidence>
<keyword evidence="8" id="KW-0862">Zinc</keyword>
<dbReference type="InterPro" id="IPR006586">
    <property type="entry name" value="ADAM_Cys-rich"/>
</dbReference>
<dbReference type="CDD" id="cd04269">
    <property type="entry name" value="ZnMc_adamalysin_II_like"/>
    <property type="match status" value="1"/>
</dbReference>
<feature type="region of interest" description="Disordered" evidence="9">
    <location>
        <begin position="1109"/>
        <end position="1146"/>
    </location>
</feature>
<dbReference type="Gene3D" id="3.40.390.10">
    <property type="entry name" value="Collagenase (Catalytic Domain)"/>
    <property type="match status" value="1"/>
</dbReference>
<evidence type="ECO:0000313" key="15">
    <source>
        <dbReference type="Proteomes" id="UP000494040"/>
    </source>
</evidence>
<organism evidence="14 15">
    <name type="scientific">Cimex lectularius</name>
    <name type="common">Bed bug</name>
    <name type="synonym">Acanthia lectularia</name>
    <dbReference type="NCBI Taxonomy" id="79782"/>
    <lineage>
        <taxon>Eukaryota</taxon>
        <taxon>Metazoa</taxon>
        <taxon>Ecdysozoa</taxon>
        <taxon>Arthropoda</taxon>
        <taxon>Hexapoda</taxon>
        <taxon>Insecta</taxon>
        <taxon>Pterygota</taxon>
        <taxon>Neoptera</taxon>
        <taxon>Paraneoptera</taxon>
        <taxon>Hemiptera</taxon>
        <taxon>Heteroptera</taxon>
        <taxon>Panheteroptera</taxon>
        <taxon>Cimicomorpha</taxon>
        <taxon>Cimicidae</taxon>
        <taxon>Cimex</taxon>
    </lineage>
</organism>
<dbReference type="GO" id="GO:0006508">
    <property type="term" value="P:proteolysis"/>
    <property type="evidence" value="ECO:0007669"/>
    <property type="project" value="InterPro"/>
</dbReference>
<feature type="domain" description="EGF-like" evidence="11">
    <location>
        <begin position="735"/>
        <end position="772"/>
    </location>
</feature>
<proteinExistence type="predicted"/>
<feature type="chain" id="PRO_5035178221" description="Mind-meld" evidence="10">
    <location>
        <begin position="16"/>
        <end position="1306"/>
    </location>
</feature>